<dbReference type="EMBL" id="NEDP02005544">
    <property type="protein sequence ID" value="OWF39096.1"/>
    <property type="molecule type" value="Genomic_DNA"/>
</dbReference>
<feature type="domain" description="Sulfotransferase" evidence="7">
    <location>
        <begin position="185"/>
        <end position="423"/>
    </location>
</feature>
<keyword evidence="6" id="KW-0472">Membrane</keyword>
<evidence type="ECO:0000256" key="6">
    <source>
        <dbReference type="SAM" id="Phobius"/>
    </source>
</evidence>
<accession>A0A210PRM7</accession>
<feature type="binding site" evidence="4">
    <location>
        <begin position="194"/>
        <end position="198"/>
    </location>
    <ligand>
        <name>3'-phosphoadenylyl sulfate</name>
        <dbReference type="ChEBI" id="CHEBI:58339"/>
    </ligand>
</feature>
<evidence type="ECO:0000256" key="3">
    <source>
        <dbReference type="PIRSR" id="PIRSR637359-1"/>
    </source>
</evidence>
<feature type="transmembrane region" description="Helical" evidence="6">
    <location>
        <begin position="130"/>
        <end position="153"/>
    </location>
</feature>
<protein>
    <submittedName>
        <fullName evidence="8">Heparan sulfate glucosamine 3-O-sulfotransferase 1</fullName>
    </submittedName>
</protein>
<dbReference type="Pfam" id="PF00685">
    <property type="entry name" value="Sulfotransfer_1"/>
    <property type="match status" value="1"/>
</dbReference>
<dbReference type="PANTHER" id="PTHR10605">
    <property type="entry name" value="HEPARAN SULFATE SULFOTRANSFERASE"/>
    <property type="match status" value="1"/>
</dbReference>
<keyword evidence="2" id="KW-0325">Glycoprotein</keyword>
<dbReference type="Proteomes" id="UP000242188">
    <property type="component" value="Unassembled WGS sequence"/>
</dbReference>
<dbReference type="SUPFAM" id="SSF52540">
    <property type="entry name" value="P-loop containing nucleoside triphosphate hydrolases"/>
    <property type="match status" value="1"/>
</dbReference>
<dbReference type="InterPro" id="IPR000863">
    <property type="entry name" value="Sulfotransferase_dom"/>
</dbReference>
<dbReference type="Gene3D" id="3.40.50.300">
    <property type="entry name" value="P-loop containing nucleotide triphosphate hydrolases"/>
    <property type="match status" value="1"/>
</dbReference>
<evidence type="ECO:0000313" key="9">
    <source>
        <dbReference type="Proteomes" id="UP000242188"/>
    </source>
</evidence>
<evidence type="ECO:0000259" key="7">
    <source>
        <dbReference type="Pfam" id="PF00685"/>
    </source>
</evidence>
<comment type="caution">
    <text evidence="8">The sequence shown here is derived from an EMBL/GenBank/DDBJ whole genome shotgun (WGS) entry which is preliminary data.</text>
</comment>
<organism evidence="8 9">
    <name type="scientific">Mizuhopecten yessoensis</name>
    <name type="common">Japanese scallop</name>
    <name type="synonym">Patinopecten yessoensis</name>
    <dbReference type="NCBI Taxonomy" id="6573"/>
    <lineage>
        <taxon>Eukaryota</taxon>
        <taxon>Metazoa</taxon>
        <taxon>Spiralia</taxon>
        <taxon>Lophotrochozoa</taxon>
        <taxon>Mollusca</taxon>
        <taxon>Bivalvia</taxon>
        <taxon>Autobranchia</taxon>
        <taxon>Pteriomorphia</taxon>
        <taxon>Pectinida</taxon>
        <taxon>Pectinoidea</taxon>
        <taxon>Pectinidae</taxon>
        <taxon>Mizuhopecten</taxon>
    </lineage>
</organism>
<feature type="binding site" evidence="4">
    <location>
        <position position="277"/>
    </location>
    <ligand>
        <name>3'-phosphoadenylyl sulfate</name>
        <dbReference type="ChEBI" id="CHEBI:58339"/>
    </ligand>
</feature>
<keyword evidence="6" id="KW-1133">Transmembrane helix</keyword>
<evidence type="ECO:0000256" key="1">
    <source>
        <dbReference type="ARBA" id="ARBA00022679"/>
    </source>
</evidence>
<gene>
    <name evidence="8" type="ORF">KP79_PYT08112</name>
</gene>
<proteinExistence type="predicted"/>
<dbReference type="InterPro" id="IPR027417">
    <property type="entry name" value="P-loop_NTPase"/>
</dbReference>
<feature type="binding site" evidence="4">
    <location>
        <begin position="402"/>
        <end position="406"/>
    </location>
    <ligand>
        <name>3'-phosphoadenylyl sulfate</name>
        <dbReference type="ChEBI" id="CHEBI:58339"/>
    </ligand>
</feature>
<keyword evidence="6" id="KW-0812">Transmembrane</keyword>
<feature type="disulfide bond" evidence="5">
    <location>
        <begin position="384"/>
        <end position="397"/>
    </location>
</feature>
<keyword evidence="5" id="KW-1015">Disulfide bond</keyword>
<evidence type="ECO:0000256" key="4">
    <source>
        <dbReference type="PIRSR" id="PIRSR637359-2"/>
    </source>
</evidence>
<dbReference type="AlphaFoldDB" id="A0A210PRM7"/>
<sequence length="439" mass="51007">MADVCPFHIQCFLGSSRVKSKVLSSTKSWLSAIYSLQSTDTEYWHSKLAKRPCGYDSAHRHSYKAPCRKGRMRHIFALNAFSERDIDLPEVAPEKKVMTVYYKPVPQDDASPPVLPNSTSSCLRFSRFRLVTFLVVAALAIVFVTLSCLNGGWDTRGSLCLTPTDPVLLYNQITTHSPLARQVLPHCIIIGVRKAGTRAVLQYLQLHPDVAVAGYEVHFFDDNVNYSQGLNFYQRQMPYSLKHQLTIEKTPAYFHTLKVPERIAKMNSSIKLIVVVREPVQRLISSYVQLAAKRDHFPTFEEKVIDSDTDEVNENFKPVKRSLYYIFMNRWLKHFRLDQIHVVDGDLLIRKPFQEMFRVETFLGLEHKISKDTFTFNRTKGFFCLKLDDELGKRTKCLSKSKGRRHPEVDPNVLRQLRDYYRSANDLFFQQVHRRFRWS</sequence>
<evidence type="ECO:0000256" key="2">
    <source>
        <dbReference type="ARBA" id="ARBA00023180"/>
    </source>
</evidence>
<feature type="active site" description="For sulfotransferase activity" evidence="3">
    <location>
        <position position="194"/>
    </location>
</feature>
<evidence type="ECO:0000313" key="8">
    <source>
        <dbReference type="EMBL" id="OWF39096.1"/>
    </source>
</evidence>
<feature type="binding site" evidence="4">
    <location>
        <position position="285"/>
    </location>
    <ligand>
        <name>3'-phosphoadenylyl sulfate</name>
        <dbReference type="ChEBI" id="CHEBI:58339"/>
    </ligand>
</feature>
<dbReference type="OrthoDB" id="411451at2759"/>
<dbReference type="PANTHER" id="PTHR10605:SF65">
    <property type="entry name" value="GH20068P"/>
    <property type="match status" value="1"/>
</dbReference>
<keyword evidence="1 8" id="KW-0808">Transferase</keyword>
<name>A0A210PRM7_MIZYE</name>
<dbReference type="STRING" id="6573.A0A210PRM7"/>
<dbReference type="InterPro" id="IPR037359">
    <property type="entry name" value="NST/OST"/>
</dbReference>
<evidence type="ECO:0000256" key="5">
    <source>
        <dbReference type="PIRSR" id="PIRSR637359-3"/>
    </source>
</evidence>
<keyword evidence="9" id="KW-1185">Reference proteome</keyword>
<dbReference type="GO" id="GO:0008467">
    <property type="term" value="F:[heparan sulfate]-glucosamine 3-sulfotransferase activity"/>
    <property type="evidence" value="ECO:0007669"/>
    <property type="project" value="TreeGrafter"/>
</dbReference>
<reference evidence="8 9" key="1">
    <citation type="journal article" date="2017" name="Nat. Ecol. Evol.">
        <title>Scallop genome provides insights into evolution of bilaterian karyotype and development.</title>
        <authorList>
            <person name="Wang S."/>
            <person name="Zhang J."/>
            <person name="Jiao W."/>
            <person name="Li J."/>
            <person name="Xun X."/>
            <person name="Sun Y."/>
            <person name="Guo X."/>
            <person name="Huan P."/>
            <person name="Dong B."/>
            <person name="Zhang L."/>
            <person name="Hu X."/>
            <person name="Sun X."/>
            <person name="Wang J."/>
            <person name="Zhao C."/>
            <person name="Wang Y."/>
            <person name="Wang D."/>
            <person name="Huang X."/>
            <person name="Wang R."/>
            <person name="Lv J."/>
            <person name="Li Y."/>
            <person name="Zhang Z."/>
            <person name="Liu B."/>
            <person name="Lu W."/>
            <person name="Hui Y."/>
            <person name="Liang J."/>
            <person name="Zhou Z."/>
            <person name="Hou R."/>
            <person name="Li X."/>
            <person name="Liu Y."/>
            <person name="Li H."/>
            <person name="Ning X."/>
            <person name="Lin Y."/>
            <person name="Zhao L."/>
            <person name="Xing Q."/>
            <person name="Dou J."/>
            <person name="Li Y."/>
            <person name="Mao J."/>
            <person name="Guo H."/>
            <person name="Dou H."/>
            <person name="Li T."/>
            <person name="Mu C."/>
            <person name="Jiang W."/>
            <person name="Fu Q."/>
            <person name="Fu X."/>
            <person name="Miao Y."/>
            <person name="Liu J."/>
            <person name="Yu Q."/>
            <person name="Li R."/>
            <person name="Liao H."/>
            <person name="Li X."/>
            <person name="Kong Y."/>
            <person name="Jiang Z."/>
            <person name="Chourrout D."/>
            <person name="Li R."/>
            <person name="Bao Z."/>
        </authorList>
    </citation>
    <scope>NUCLEOTIDE SEQUENCE [LARGE SCALE GENOMIC DNA]</scope>
    <source>
        <strain evidence="8 9">PY_sf001</strain>
    </source>
</reference>